<dbReference type="AlphaFoldDB" id="C3MFF5"/>
<feature type="domain" description="CD-NTase associated protein 4-like DNA endonuclease" evidence="1">
    <location>
        <begin position="16"/>
        <end position="191"/>
    </location>
</feature>
<keyword evidence="3" id="KW-1185">Reference proteome</keyword>
<dbReference type="Proteomes" id="UP000001054">
    <property type="component" value="Chromosome"/>
</dbReference>
<dbReference type="InterPro" id="IPR025382">
    <property type="entry name" value="Cap4-like_endonuclease_dom"/>
</dbReference>
<evidence type="ECO:0000313" key="3">
    <source>
        <dbReference type="Proteomes" id="UP000001054"/>
    </source>
</evidence>
<dbReference type="HOGENOM" id="CLU_063825_0_0_5"/>
<protein>
    <recommendedName>
        <fullName evidence="1">CD-NTase associated protein 4-like DNA endonuclease domain-containing protein</fullName>
    </recommendedName>
</protein>
<dbReference type="PATRIC" id="fig|394.7.peg.5072"/>
<reference evidence="2 3" key="1">
    <citation type="journal article" date="2009" name="Appl. Environ. Microbiol.">
        <title>Rhizobium sp. strain NGR234 possesses a remarkable number of secretion systems.</title>
        <authorList>
            <person name="Schmeisser C."/>
            <person name="Liesegang H."/>
            <person name="Krysciak D."/>
            <person name="Bakkou N."/>
            <person name="Le Quere A."/>
            <person name="Wollherr A."/>
            <person name="Heinemeyer I."/>
            <person name="Morgenstern B."/>
            <person name="Pommerening-Roeser A."/>
            <person name="Flores M."/>
            <person name="Palacios R."/>
            <person name="Brenner S."/>
            <person name="Gottschalk G."/>
            <person name="Schmitz R.A."/>
            <person name="Broughton W.J."/>
            <person name="Perret X."/>
            <person name="Strittmatter A.W."/>
            <person name="Streit W.R."/>
        </authorList>
    </citation>
    <scope>NUCLEOTIDE SEQUENCE [LARGE SCALE GENOMIC DNA]</scope>
    <source>
        <strain evidence="3">NBRC 101917 / NGR234</strain>
    </source>
</reference>
<dbReference type="GO" id="GO:0004518">
    <property type="term" value="F:nuclease activity"/>
    <property type="evidence" value="ECO:0007669"/>
    <property type="project" value="InterPro"/>
</dbReference>
<dbReference type="RefSeq" id="WP_012708770.1">
    <property type="nucleotide sequence ID" value="NC_012587.1"/>
</dbReference>
<gene>
    <name evidence="2" type="ordered locus">NGR_c22520</name>
</gene>
<accession>C3MFF5</accession>
<organism evidence="2 3">
    <name type="scientific">Sinorhizobium fredii (strain NBRC 101917 / NGR234)</name>
    <dbReference type="NCBI Taxonomy" id="394"/>
    <lineage>
        <taxon>Bacteria</taxon>
        <taxon>Pseudomonadati</taxon>
        <taxon>Pseudomonadota</taxon>
        <taxon>Alphaproteobacteria</taxon>
        <taxon>Hyphomicrobiales</taxon>
        <taxon>Rhizobiaceae</taxon>
        <taxon>Sinorhizobium/Ensifer group</taxon>
        <taxon>Sinorhizobium</taxon>
    </lineage>
</organism>
<dbReference type="Pfam" id="PF14130">
    <property type="entry name" value="Cap4_nuclease"/>
    <property type="match status" value="1"/>
</dbReference>
<dbReference type="eggNOG" id="ENOG50331KQ">
    <property type="taxonomic scope" value="Bacteria"/>
</dbReference>
<name>C3MFF5_SINFN</name>
<dbReference type="OrthoDB" id="6618953at2"/>
<proteinExistence type="predicted"/>
<sequence length="354" mass="39915">MKLIDDMMTVKEPENGGRTAIDRFDFQTAWGISKVLKLHAADLNYAVAFEFHDDIVSLDDADAPTKAVFYQVKTQEAGNWTITRLVDRPMSTGKVPKPKASFVGKMFGNFKRFGSAAEKLVFVSNQPLVEIGTKYGEASFSTAKPEDVAKFVTAMKLENKGFKEVDHLGYFHFDYCELNLASYEQAVFGEVSLFLKDHTSAEPGSVPFTLHLANEGKRRSKRLANVKSFADLKASKFMTRADMDKWLGALDSAYLYRPSWETTSRQLAVPHQEDSRLEREWNSYMAERKRRWSAGTLELAANVKETVTPVIDAAATLKGGMEGCLPLVSDEVRRWKPNATDDFVKAVILYEYKR</sequence>
<dbReference type="EMBL" id="CP001389">
    <property type="protein sequence ID" value="ACP26012.1"/>
    <property type="molecule type" value="Genomic_DNA"/>
</dbReference>
<evidence type="ECO:0000313" key="2">
    <source>
        <dbReference type="EMBL" id="ACP26012.1"/>
    </source>
</evidence>
<dbReference type="STRING" id="394.NGR_c22520"/>
<dbReference type="KEGG" id="rhi:NGR_c22520"/>
<evidence type="ECO:0000259" key="1">
    <source>
        <dbReference type="Pfam" id="PF14130"/>
    </source>
</evidence>